<dbReference type="InterPro" id="IPR010730">
    <property type="entry name" value="HET"/>
</dbReference>
<feature type="transmembrane region" description="Helical" evidence="1">
    <location>
        <begin position="20"/>
        <end position="51"/>
    </location>
</feature>
<dbReference type="AlphaFoldDB" id="A0A2J6R4Y8"/>
<evidence type="ECO:0000313" key="3">
    <source>
        <dbReference type="EMBL" id="PMD33572.1"/>
    </source>
</evidence>
<reference evidence="3 4" key="1">
    <citation type="submission" date="2016-04" db="EMBL/GenBank/DDBJ databases">
        <title>A degradative enzymes factory behind the ericoid mycorrhizal symbiosis.</title>
        <authorList>
            <consortium name="DOE Joint Genome Institute"/>
            <person name="Martino E."/>
            <person name="Morin E."/>
            <person name="Grelet G."/>
            <person name="Kuo A."/>
            <person name="Kohler A."/>
            <person name="Daghino S."/>
            <person name="Barry K."/>
            <person name="Choi C."/>
            <person name="Cichocki N."/>
            <person name="Clum A."/>
            <person name="Copeland A."/>
            <person name="Hainaut M."/>
            <person name="Haridas S."/>
            <person name="Labutti K."/>
            <person name="Lindquist E."/>
            <person name="Lipzen A."/>
            <person name="Khouja H.-R."/>
            <person name="Murat C."/>
            <person name="Ohm R."/>
            <person name="Olson A."/>
            <person name="Spatafora J."/>
            <person name="Veneault-Fourrey C."/>
            <person name="Henrissat B."/>
            <person name="Grigoriev I."/>
            <person name="Martin F."/>
            <person name="Perotto S."/>
        </authorList>
    </citation>
    <scope>NUCLEOTIDE SEQUENCE [LARGE SCALE GENOMIC DNA]</scope>
    <source>
        <strain evidence="3 4">F</strain>
    </source>
</reference>
<feature type="transmembrane region" description="Helical" evidence="1">
    <location>
        <begin position="63"/>
        <end position="82"/>
    </location>
</feature>
<gene>
    <name evidence="3" type="ORF">L207DRAFT_639000</name>
</gene>
<dbReference type="OrthoDB" id="2157530at2759"/>
<keyword evidence="1" id="KW-1133">Transmembrane helix</keyword>
<dbReference type="Proteomes" id="UP000235786">
    <property type="component" value="Unassembled WGS sequence"/>
</dbReference>
<dbReference type="EMBL" id="KZ613955">
    <property type="protein sequence ID" value="PMD33572.1"/>
    <property type="molecule type" value="Genomic_DNA"/>
</dbReference>
<dbReference type="InterPro" id="IPR052895">
    <property type="entry name" value="HetReg/Transcr_Mod"/>
</dbReference>
<accession>A0A2J6R4Y8</accession>
<keyword evidence="1" id="KW-0472">Membrane</keyword>
<dbReference type="PANTHER" id="PTHR24148">
    <property type="entry name" value="ANKYRIN REPEAT DOMAIN-CONTAINING PROTEIN 39 HOMOLOG-RELATED"/>
    <property type="match status" value="1"/>
</dbReference>
<dbReference type="PANTHER" id="PTHR24148:SF64">
    <property type="entry name" value="HETEROKARYON INCOMPATIBILITY DOMAIN-CONTAINING PROTEIN"/>
    <property type="match status" value="1"/>
</dbReference>
<feature type="domain" description="Heterokaryon incompatibility" evidence="2">
    <location>
        <begin position="258"/>
        <end position="399"/>
    </location>
</feature>
<dbReference type="Pfam" id="PF06985">
    <property type="entry name" value="HET"/>
    <property type="match status" value="1"/>
</dbReference>
<protein>
    <recommendedName>
        <fullName evidence="2">Heterokaryon incompatibility domain-containing protein</fullName>
    </recommendedName>
</protein>
<feature type="transmembrane region" description="Helical" evidence="1">
    <location>
        <begin position="102"/>
        <end position="121"/>
    </location>
</feature>
<evidence type="ECO:0000259" key="2">
    <source>
        <dbReference type="Pfam" id="PF06985"/>
    </source>
</evidence>
<proteinExistence type="predicted"/>
<keyword evidence="1" id="KW-0812">Transmembrane</keyword>
<evidence type="ECO:0000256" key="1">
    <source>
        <dbReference type="SAM" id="Phobius"/>
    </source>
</evidence>
<keyword evidence="4" id="KW-1185">Reference proteome</keyword>
<feature type="transmembrane region" description="Helical" evidence="1">
    <location>
        <begin position="142"/>
        <end position="162"/>
    </location>
</feature>
<evidence type="ECO:0000313" key="4">
    <source>
        <dbReference type="Proteomes" id="UP000235786"/>
    </source>
</evidence>
<organism evidence="3 4">
    <name type="scientific">Hyaloscypha variabilis (strain UAMH 11265 / GT02V1 / F)</name>
    <name type="common">Meliniomyces variabilis</name>
    <dbReference type="NCBI Taxonomy" id="1149755"/>
    <lineage>
        <taxon>Eukaryota</taxon>
        <taxon>Fungi</taxon>
        <taxon>Dikarya</taxon>
        <taxon>Ascomycota</taxon>
        <taxon>Pezizomycotina</taxon>
        <taxon>Leotiomycetes</taxon>
        <taxon>Helotiales</taxon>
        <taxon>Hyaloscyphaceae</taxon>
        <taxon>Hyaloscypha</taxon>
        <taxon>Hyaloscypha variabilis</taxon>
    </lineage>
</organism>
<name>A0A2J6R4Y8_HYAVF</name>
<dbReference type="Pfam" id="PF26639">
    <property type="entry name" value="Het-6_barrel"/>
    <property type="match status" value="1"/>
</dbReference>
<sequence length="831" mass="93299">MPLTSANLVGLEFDHPAFPWRLTLILETCLSFVAAGVGHGLLSLAISPVYWRSLANETMAINNFQASHSTAVMVLMIGISAWRTCSSRVSRDYRLHLRNNPSTARLLVLGLLHLGGFSLSRKVFSKRAKIFFAPLQFFAPRASYFLSGSYSLLVLWGVYRYMPELTPISSSSFTTSKVLARLIGITPQVSVSIWKENMAVALLTPVAVGGPDTRALYRYAPIVTPRTIRLLRIECRKNPLHVTSELVVVKLDDAPPFWAISYRWGSEEQPRSLRVGYRDSPGIGHIPVTSNCAAMIEALIPKGVRYLCIDAVCINQSDRQEKEHQIPLMGEIYSQASLVAGHLATDSELSVGTLVHRMIQTFAEEKPFAVDSGGSFIIYRALSEIFKHEYFQRAWIVQEMVLAKSLILIHGKDCLDLDQLIMIAKAQSKDQIIPESPGTFAPQEWMIEKLNVLGISKTQEWTAFNLSCFTFKERALVIERLRISTKEKDQQQGLTVAQIIDQNLLLNTGNPRDQPNYSLTVSDAEIFTRISWYYLRDGKRLNLFLSAGACHEFTSQETARTPGLPSWVYDFAHGPARSFRLGNWAADIERKRKVQLTCSLSLGHLRVRGTRISKVAFVATRLFSPMDLGEASNNMSSCSDFLFRTAVSIIDQAMRMVEEKVADSYPGNLARHEAYWRTMLMDCFIDQTPAPHEAESFFVTMTGAIKDHLSNPEATLLMNGQQAVLTLAKLHKDWSRERVAEGINSIRENMIRIWMPYTFVVLESGNIGWAPHDVQAGDLFCLFDGSIVPFVLRPTEGADTFSLWGDGYVQGYMPDQEPGVQKSPAEWYRIV</sequence>